<feature type="compositionally biased region" description="Polar residues" evidence="1">
    <location>
        <begin position="186"/>
        <end position="197"/>
    </location>
</feature>
<feature type="compositionally biased region" description="Polar residues" evidence="1">
    <location>
        <begin position="290"/>
        <end position="308"/>
    </location>
</feature>
<feature type="compositionally biased region" description="Basic and acidic residues" evidence="1">
    <location>
        <begin position="335"/>
        <end position="356"/>
    </location>
</feature>
<feature type="compositionally biased region" description="Basic and acidic residues" evidence="1">
    <location>
        <begin position="246"/>
        <end position="261"/>
    </location>
</feature>
<dbReference type="EMBL" id="JAFLCK010000001">
    <property type="protein sequence ID" value="MBN8658882.1"/>
    <property type="molecule type" value="Genomic_DNA"/>
</dbReference>
<evidence type="ECO:0000313" key="3">
    <source>
        <dbReference type="Proteomes" id="UP000664277"/>
    </source>
</evidence>
<organism evidence="2 3">
    <name type="scientific">Candidatus Obscuribacter phosphatis</name>
    <dbReference type="NCBI Taxonomy" id="1906157"/>
    <lineage>
        <taxon>Bacteria</taxon>
        <taxon>Bacillati</taxon>
        <taxon>Candidatus Melainabacteria</taxon>
        <taxon>Candidatus Obscuribacterales</taxon>
        <taxon>Candidatus Obscuribacteraceae</taxon>
        <taxon>Candidatus Obscuribacter</taxon>
    </lineage>
</organism>
<proteinExistence type="predicted"/>
<dbReference type="Proteomes" id="UP000664277">
    <property type="component" value="Unassembled WGS sequence"/>
</dbReference>
<accession>A0A8J7P8L0</accession>
<feature type="compositionally biased region" description="Basic and acidic residues" evidence="1">
    <location>
        <begin position="111"/>
        <end position="137"/>
    </location>
</feature>
<comment type="caution">
    <text evidence="2">The sequence shown here is derived from an EMBL/GenBank/DDBJ whole genome shotgun (WGS) entry which is preliminary data.</text>
</comment>
<feature type="compositionally biased region" description="Polar residues" evidence="1">
    <location>
        <begin position="13"/>
        <end position="35"/>
    </location>
</feature>
<evidence type="ECO:0000313" key="2">
    <source>
        <dbReference type="EMBL" id="MBN8658882.1"/>
    </source>
</evidence>
<feature type="region of interest" description="Disordered" evidence="1">
    <location>
        <begin position="50"/>
        <end position="384"/>
    </location>
</feature>
<evidence type="ECO:0000256" key="1">
    <source>
        <dbReference type="SAM" id="MobiDB-lite"/>
    </source>
</evidence>
<dbReference type="AlphaFoldDB" id="A0A8J7P8L0"/>
<feature type="compositionally biased region" description="Polar residues" evidence="1">
    <location>
        <begin position="50"/>
        <end position="63"/>
    </location>
</feature>
<feature type="compositionally biased region" description="Polar residues" evidence="1">
    <location>
        <begin position="101"/>
        <end position="110"/>
    </location>
</feature>
<sequence length="384" mass="39983">MSNPESDGVRNNFEGQNFSQPGDGQISQQAANTYSDGAFQQMAANDRVSNALASEQMAKNGQLGNLEITGDSQKSENSQSSDSKSGDSQNSDSQSRAGHAENSQINSNDSKSLEGSEEIPKDADKAGKAGESGKDGVENIDSNGQKDGAASKANAEGAQEAMNANPLDGNKDDTVSEAPSSEIDQDQQGENSAQEASNIHHLDMPNNSSQKQMADGSPAGANDNMPPSGFGTGGDGKGGAAPEPGQEPKKDSSKDLGKDSGADGAGSIVNDRNDNAQENKQLFGDHRNSLPAQSKANDQVNSHGQSSQEHSETLDPEFSPESNGGHGKSAPESQSQKEKMDFNPESNRNKEGDAMRDAAGQATNNSMGANRMGAGKLPASRPRW</sequence>
<protein>
    <submittedName>
        <fullName evidence="2">Uncharacterized protein</fullName>
    </submittedName>
</protein>
<name>A0A8J7P8L0_9BACT</name>
<reference evidence="2" key="1">
    <citation type="submission" date="2021-02" db="EMBL/GenBank/DDBJ databases">
        <title>Genome-Resolved Metagenomics of a Microbial Community Performing Photosynthetic Biological Nutrient Removal.</title>
        <authorList>
            <person name="Mcdaniel E.A."/>
        </authorList>
    </citation>
    <scope>NUCLEOTIDE SEQUENCE</scope>
    <source>
        <strain evidence="2">UWPOB_OBS1</strain>
    </source>
</reference>
<feature type="region of interest" description="Disordered" evidence="1">
    <location>
        <begin position="1"/>
        <end position="38"/>
    </location>
</feature>
<feature type="compositionally biased region" description="Gly residues" evidence="1">
    <location>
        <begin position="230"/>
        <end position="239"/>
    </location>
</feature>
<feature type="compositionally biased region" description="Basic and acidic residues" evidence="1">
    <location>
        <begin position="271"/>
        <end position="288"/>
    </location>
</feature>
<gene>
    <name evidence="2" type="ORF">J0M35_00855</name>
</gene>
<feature type="compositionally biased region" description="Low complexity" evidence="1">
    <location>
        <begin position="70"/>
        <end position="95"/>
    </location>
</feature>